<feature type="domain" description="HIT" evidence="4">
    <location>
        <begin position="5"/>
        <end position="114"/>
    </location>
</feature>
<dbReference type="EMBL" id="JACRTE010000001">
    <property type="protein sequence ID" value="MBC8595265.1"/>
    <property type="molecule type" value="Genomic_DNA"/>
</dbReference>
<dbReference type="PRINTS" id="PR00332">
    <property type="entry name" value="HISTRIAD"/>
</dbReference>
<dbReference type="PANTHER" id="PTHR23089">
    <property type="entry name" value="HISTIDINE TRIAD HIT PROTEIN"/>
    <property type="match status" value="1"/>
</dbReference>
<dbReference type="Pfam" id="PF01230">
    <property type="entry name" value="HIT"/>
    <property type="match status" value="1"/>
</dbReference>
<dbReference type="InterPro" id="IPR036265">
    <property type="entry name" value="HIT-like_sf"/>
</dbReference>
<reference evidence="5" key="1">
    <citation type="submission" date="2020-08" db="EMBL/GenBank/DDBJ databases">
        <title>Genome public.</title>
        <authorList>
            <person name="Liu C."/>
            <person name="Sun Q."/>
        </authorList>
    </citation>
    <scope>NUCLEOTIDE SEQUENCE</scope>
    <source>
        <strain evidence="5">NSJ-50</strain>
    </source>
</reference>
<accession>A0A926F781</accession>
<dbReference type="AlphaFoldDB" id="A0A926F781"/>
<protein>
    <submittedName>
        <fullName evidence="5">Histidine triad nucleotide-binding protein</fullName>
    </submittedName>
</protein>
<dbReference type="CDD" id="cd01276">
    <property type="entry name" value="PKCI_related"/>
    <property type="match status" value="1"/>
</dbReference>
<gene>
    <name evidence="5" type="ORF">H8706_00050</name>
</gene>
<evidence type="ECO:0000313" key="5">
    <source>
        <dbReference type="EMBL" id="MBC8595265.1"/>
    </source>
</evidence>
<evidence type="ECO:0000256" key="3">
    <source>
        <dbReference type="PROSITE-ProRule" id="PRU00464"/>
    </source>
</evidence>
<organism evidence="5 6">
    <name type="scientific">Qingrenia yutianensis</name>
    <dbReference type="NCBI Taxonomy" id="2763676"/>
    <lineage>
        <taxon>Bacteria</taxon>
        <taxon>Bacillati</taxon>
        <taxon>Bacillota</taxon>
        <taxon>Clostridia</taxon>
        <taxon>Eubacteriales</taxon>
        <taxon>Oscillospiraceae</taxon>
        <taxon>Qingrenia</taxon>
    </lineage>
</organism>
<feature type="short sequence motif" description="Histidine triad motif" evidence="2 3">
    <location>
        <begin position="98"/>
        <end position="102"/>
    </location>
</feature>
<evidence type="ECO:0000313" key="6">
    <source>
        <dbReference type="Proteomes" id="UP000647416"/>
    </source>
</evidence>
<dbReference type="InterPro" id="IPR019808">
    <property type="entry name" value="Histidine_triad_CS"/>
</dbReference>
<dbReference type="SUPFAM" id="SSF54197">
    <property type="entry name" value="HIT-like"/>
    <property type="match status" value="1"/>
</dbReference>
<evidence type="ECO:0000259" key="4">
    <source>
        <dbReference type="PROSITE" id="PS51084"/>
    </source>
</evidence>
<dbReference type="GO" id="GO:0003824">
    <property type="term" value="F:catalytic activity"/>
    <property type="evidence" value="ECO:0007669"/>
    <property type="project" value="InterPro"/>
</dbReference>
<evidence type="ECO:0000256" key="1">
    <source>
        <dbReference type="PIRSR" id="PIRSR601310-1"/>
    </source>
</evidence>
<proteinExistence type="predicted"/>
<name>A0A926F781_9FIRM</name>
<dbReference type="InterPro" id="IPR011146">
    <property type="entry name" value="HIT-like"/>
</dbReference>
<keyword evidence="6" id="KW-1185">Reference proteome</keyword>
<sequence>MSDCLFCKIINKEIPSEIVYEDEFVLAFKDISPQAPAHVLIIPKTHIASAMELNEQNAEIVSKVFLAAGKIAKQLGIDKNGFRIVNNCGEDGGQTVGHLHFHMLGGRNLGWPPG</sequence>
<comment type="caution">
    <text evidence="5">The sequence shown here is derived from an EMBL/GenBank/DDBJ whole genome shotgun (WGS) entry which is preliminary data.</text>
</comment>
<evidence type="ECO:0000256" key="2">
    <source>
        <dbReference type="PIRSR" id="PIRSR601310-3"/>
    </source>
</evidence>
<dbReference type="Gene3D" id="3.30.428.10">
    <property type="entry name" value="HIT-like"/>
    <property type="match status" value="1"/>
</dbReference>
<dbReference type="RefSeq" id="WP_178347976.1">
    <property type="nucleotide sequence ID" value="NZ_JACRTE010000001.1"/>
</dbReference>
<feature type="active site" description="Tele-AMP-histidine intermediate" evidence="1">
    <location>
        <position position="100"/>
    </location>
</feature>
<dbReference type="InterPro" id="IPR001310">
    <property type="entry name" value="Histidine_triad_HIT"/>
</dbReference>
<dbReference type="PROSITE" id="PS51084">
    <property type="entry name" value="HIT_2"/>
    <property type="match status" value="1"/>
</dbReference>
<dbReference type="Proteomes" id="UP000647416">
    <property type="component" value="Unassembled WGS sequence"/>
</dbReference>
<dbReference type="PROSITE" id="PS00892">
    <property type="entry name" value="HIT_1"/>
    <property type="match status" value="1"/>
</dbReference>